<sequence length="94" mass="9955">MDDLSHLAELSLTSVGKIERGAQSPSAETLVRLATVLEIDAGSLISGLTARDFGQRTRQYTARDFIREQRAREQGSEAGSDDNPMGATGTSSAG</sequence>
<accession>A0A852REY9</accession>
<dbReference type="SUPFAM" id="SSF47413">
    <property type="entry name" value="lambda repressor-like DNA-binding domains"/>
    <property type="match status" value="1"/>
</dbReference>
<keyword evidence="4" id="KW-1185">Reference proteome</keyword>
<dbReference type="CDD" id="cd00093">
    <property type="entry name" value="HTH_XRE"/>
    <property type="match status" value="1"/>
</dbReference>
<feature type="domain" description="HTH cro/C1-type" evidence="2">
    <location>
        <begin position="1"/>
        <end position="44"/>
    </location>
</feature>
<dbReference type="EMBL" id="JACCBD010000001">
    <property type="protein sequence ID" value="NYD25262.1"/>
    <property type="molecule type" value="Genomic_DNA"/>
</dbReference>
<reference evidence="3 4" key="1">
    <citation type="submission" date="2020-07" db="EMBL/GenBank/DDBJ databases">
        <title>Sequencing the genomes of 1000 actinobacteria strains.</title>
        <authorList>
            <person name="Klenk H.-P."/>
        </authorList>
    </citation>
    <scope>NUCLEOTIDE SEQUENCE [LARGE SCALE GENOMIC DNA]</scope>
    <source>
        <strain evidence="3 4">DSM 17380</strain>
    </source>
</reference>
<dbReference type="Proteomes" id="UP000586095">
    <property type="component" value="Unassembled WGS sequence"/>
</dbReference>
<dbReference type="InterPro" id="IPR001387">
    <property type="entry name" value="Cro/C1-type_HTH"/>
</dbReference>
<name>A0A852REY9_9MICO</name>
<evidence type="ECO:0000313" key="3">
    <source>
        <dbReference type="EMBL" id="NYD25262.1"/>
    </source>
</evidence>
<dbReference type="GO" id="GO:0003677">
    <property type="term" value="F:DNA binding"/>
    <property type="evidence" value="ECO:0007669"/>
    <property type="project" value="InterPro"/>
</dbReference>
<comment type="caution">
    <text evidence="3">The sequence shown here is derived from an EMBL/GenBank/DDBJ whole genome shotgun (WGS) entry which is preliminary data.</text>
</comment>
<feature type="region of interest" description="Disordered" evidence="1">
    <location>
        <begin position="64"/>
        <end position="94"/>
    </location>
</feature>
<feature type="compositionally biased region" description="Basic and acidic residues" evidence="1">
    <location>
        <begin position="64"/>
        <end position="75"/>
    </location>
</feature>
<dbReference type="PROSITE" id="PS50943">
    <property type="entry name" value="HTH_CROC1"/>
    <property type="match status" value="1"/>
</dbReference>
<dbReference type="Pfam" id="PF01381">
    <property type="entry name" value="HTH_3"/>
    <property type="match status" value="1"/>
</dbReference>
<evidence type="ECO:0000256" key="1">
    <source>
        <dbReference type="SAM" id="MobiDB-lite"/>
    </source>
</evidence>
<gene>
    <name evidence="3" type="ORF">BJ960_000065</name>
</gene>
<dbReference type="Gene3D" id="1.10.260.40">
    <property type="entry name" value="lambda repressor-like DNA-binding domains"/>
    <property type="match status" value="1"/>
</dbReference>
<evidence type="ECO:0000259" key="2">
    <source>
        <dbReference type="PROSITE" id="PS50943"/>
    </source>
</evidence>
<evidence type="ECO:0000313" key="4">
    <source>
        <dbReference type="Proteomes" id="UP000586095"/>
    </source>
</evidence>
<dbReference type="InterPro" id="IPR010982">
    <property type="entry name" value="Lambda_DNA-bd_dom_sf"/>
</dbReference>
<dbReference type="AlphaFoldDB" id="A0A852REY9"/>
<organism evidence="3 4">
    <name type="scientific">Leucobacter aridicollis</name>
    <dbReference type="NCBI Taxonomy" id="283878"/>
    <lineage>
        <taxon>Bacteria</taxon>
        <taxon>Bacillati</taxon>
        <taxon>Actinomycetota</taxon>
        <taxon>Actinomycetes</taxon>
        <taxon>Micrococcales</taxon>
        <taxon>Microbacteriaceae</taxon>
        <taxon>Leucobacter</taxon>
    </lineage>
</organism>
<proteinExistence type="predicted"/>
<protein>
    <submittedName>
        <fullName evidence="3">Transcriptional regulator with XRE-family HTH domain</fullName>
    </submittedName>
</protein>